<sequence>MVLRIHFTPEDLLKVRVAGSPHPLWELVLSINSLQQPELPLRFRGWRDRVLRRAREQSGGALSLQAACSVVPLAGNFADLLTPNLDEPDPQAHFDSMLALPKPVVQADLTRTYRKGSRRRERATRRAWWLVVSGRCSMICIRPCAGSTRCWRRTTGVSWICGWRAVDW</sequence>
<dbReference type="AlphaFoldDB" id="A0A841DQ54"/>
<dbReference type="RefSeq" id="WP_184835353.1">
    <property type="nucleotide sequence ID" value="NZ_BAAAVN010000006.1"/>
</dbReference>
<protein>
    <recommendedName>
        <fullName evidence="3">Transcriptional regulator</fullName>
    </recommendedName>
</protein>
<dbReference type="EMBL" id="JACHNF010000001">
    <property type="protein sequence ID" value="MBB5979979.1"/>
    <property type="molecule type" value="Genomic_DNA"/>
</dbReference>
<proteinExistence type="predicted"/>
<name>A0A841DQ54_9ACTN</name>
<evidence type="ECO:0000313" key="1">
    <source>
        <dbReference type="EMBL" id="MBB5979979.1"/>
    </source>
</evidence>
<dbReference type="Proteomes" id="UP000558997">
    <property type="component" value="Unassembled WGS sequence"/>
</dbReference>
<evidence type="ECO:0000313" key="2">
    <source>
        <dbReference type="Proteomes" id="UP000558997"/>
    </source>
</evidence>
<keyword evidence="2" id="KW-1185">Reference proteome</keyword>
<organism evidence="1 2">
    <name type="scientific">Kribbella solani</name>
    <dbReference type="NCBI Taxonomy" id="236067"/>
    <lineage>
        <taxon>Bacteria</taxon>
        <taxon>Bacillati</taxon>
        <taxon>Actinomycetota</taxon>
        <taxon>Actinomycetes</taxon>
        <taxon>Propionibacteriales</taxon>
        <taxon>Kribbellaceae</taxon>
        <taxon>Kribbella</taxon>
    </lineage>
</organism>
<evidence type="ECO:0008006" key="3">
    <source>
        <dbReference type="Google" id="ProtNLM"/>
    </source>
</evidence>
<comment type="caution">
    <text evidence="1">The sequence shown here is derived from an EMBL/GenBank/DDBJ whole genome shotgun (WGS) entry which is preliminary data.</text>
</comment>
<gene>
    <name evidence="1" type="ORF">HDA44_003320</name>
</gene>
<accession>A0A841DQ54</accession>
<reference evidence="1 2" key="1">
    <citation type="submission" date="2020-08" db="EMBL/GenBank/DDBJ databases">
        <title>Sequencing the genomes of 1000 actinobacteria strains.</title>
        <authorList>
            <person name="Klenk H.-P."/>
        </authorList>
    </citation>
    <scope>NUCLEOTIDE SEQUENCE [LARGE SCALE GENOMIC DNA]</scope>
    <source>
        <strain evidence="1 2">DSM 17294</strain>
    </source>
</reference>